<proteinExistence type="inferred from homology"/>
<dbReference type="SUPFAM" id="SSF88946">
    <property type="entry name" value="Sigma2 domain of RNA polymerase sigma factors"/>
    <property type="match status" value="1"/>
</dbReference>
<comment type="caution">
    <text evidence="7">The sequence shown here is derived from an EMBL/GenBank/DDBJ whole genome shotgun (WGS) entry which is preliminary data.</text>
</comment>
<dbReference type="STRING" id="1150600.ADIARSV_1070"/>
<evidence type="ECO:0000259" key="5">
    <source>
        <dbReference type="Pfam" id="PF04542"/>
    </source>
</evidence>
<dbReference type="Proteomes" id="UP000014174">
    <property type="component" value="Unassembled WGS sequence"/>
</dbReference>
<organism evidence="7 8">
    <name type="scientific">Arcticibacter svalbardensis MN12-7</name>
    <dbReference type="NCBI Taxonomy" id="1150600"/>
    <lineage>
        <taxon>Bacteria</taxon>
        <taxon>Pseudomonadati</taxon>
        <taxon>Bacteroidota</taxon>
        <taxon>Sphingobacteriia</taxon>
        <taxon>Sphingobacteriales</taxon>
        <taxon>Sphingobacteriaceae</taxon>
        <taxon>Arcticibacter</taxon>
    </lineage>
</organism>
<evidence type="ECO:0000259" key="6">
    <source>
        <dbReference type="Pfam" id="PF08281"/>
    </source>
</evidence>
<dbReference type="InterPro" id="IPR007627">
    <property type="entry name" value="RNA_pol_sigma70_r2"/>
</dbReference>
<dbReference type="GO" id="GO:0016987">
    <property type="term" value="F:sigma factor activity"/>
    <property type="evidence" value="ECO:0007669"/>
    <property type="project" value="UniProtKB-KW"/>
</dbReference>
<dbReference type="PANTHER" id="PTHR43133:SF46">
    <property type="entry name" value="RNA POLYMERASE SIGMA-70 FACTOR ECF SUBFAMILY"/>
    <property type="match status" value="1"/>
</dbReference>
<dbReference type="InterPro" id="IPR014327">
    <property type="entry name" value="RNA_pol_sigma70_bacteroid"/>
</dbReference>
<protein>
    <submittedName>
        <fullName evidence="7">RNA polymerase ECF-type sigma factor</fullName>
    </submittedName>
</protein>
<dbReference type="OrthoDB" id="711087at2"/>
<dbReference type="SUPFAM" id="SSF88659">
    <property type="entry name" value="Sigma3 and sigma4 domains of RNA polymerase sigma factors"/>
    <property type="match status" value="1"/>
</dbReference>
<dbReference type="eggNOG" id="COG1595">
    <property type="taxonomic scope" value="Bacteria"/>
</dbReference>
<keyword evidence="8" id="KW-1185">Reference proteome</keyword>
<accession>R9GV94</accession>
<dbReference type="AlphaFoldDB" id="R9GV94"/>
<dbReference type="InterPro" id="IPR013325">
    <property type="entry name" value="RNA_pol_sigma_r2"/>
</dbReference>
<comment type="similarity">
    <text evidence="1">Belongs to the sigma-70 factor family. ECF subfamily.</text>
</comment>
<name>R9GV94_9SPHI</name>
<dbReference type="InterPro" id="IPR039425">
    <property type="entry name" value="RNA_pol_sigma-70-like"/>
</dbReference>
<gene>
    <name evidence="7" type="ORF">ADIARSV_1070</name>
</gene>
<evidence type="ECO:0000256" key="3">
    <source>
        <dbReference type="ARBA" id="ARBA00023082"/>
    </source>
</evidence>
<evidence type="ECO:0000313" key="7">
    <source>
        <dbReference type="EMBL" id="EOR95757.1"/>
    </source>
</evidence>
<dbReference type="RefSeq" id="WP_016194314.1">
    <property type="nucleotide sequence ID" value="NZ_AQPN01000043.1"/>
</dbReference>
<dbReference type="InterPro" id="IPR013324">
    <property type="entry name" value="RNA_pol_sigma_r3/r4-like"/>
</dbReference>
<keyword evidence="3" id="KW-0731">Sigma factor</keyword>
<reference evidence="7 8" key="1">
    <citation type="journal article" date="2013" name="Genome Announc.">
        <title>Draft Genome Sequence of Arcticibacter svalbardensis Strain MN12-7T, a Member of the Family Sphingobacteriaceae Isolated from an Arctic Soil Sample.</title>
        <authorList>
            <person name="Shivaji S."/>
            <person name="Ara S."/>
            <person name="Prasad S."/>
            <person name="Manasa B.P."/>
            <person name="Begum Z."/>
            <person name="Singh A."/>
            <person name="Kumar Pinnaka A."/>
        </authorList>
    </citation>
    <scope>NUCLEOTIDE SEQUENCE [LARGE SCALE GENOMIC DNA]</scope>
    <source>
        <strain evidence="7 8">MN12-7</strain>
    </source>
</reference>
<dbReference type="GO" id="GO:0003677">
    <property type="term" value="F:DNA binding"/>
    <property type="evidence" value="ECO:0007669"/>
    <property type="project" value="InterPro"/>
</dbReference>
<dbReference type="InterPro" id="IPR036388">
    <property type="entry name" value="WH-like_DNA-bd_sf"/>
</dbReference>
<keyword evidence="4" id="KW-0804">Transcription</keyword>
<dbReference type="GO" id="GO:0006352">
    <property type="term" value="P:DNA-templated transcription initiation"/>
    <property type="evidence" value="ECO:0007669"/>
    <property type="project" value="InterPro"/>
</dbReference>
<dbReference type="Pfam" id="PF08281">
    <property type="entry name" value="Sigma70_r4_2"/>
    <property type="match status" value="1"/>
</dbReference>
<dbReference type="NCBIfam" id="TIGR02937">
    <property type="entry name" value="sigma70-ECF"/>
    <property type="match status" value="1"/>
</dbReference>
<feature type="domain" description="RNA polymerase sigma factor 70 region 4 type 2" evidence="6">
    <location>
        <begin position="127"/>
        <end position="172"/>
    </location>
</feature>
<keyword evidence="2" id="KW-0805">Transcription regulation</keyword>
<evidence type="ECO:0000256" key="4">
    <source>
        <dbReference type="ARBA" id="ARBA00023163"/>
    </source>
</evidence>
<dbReference type="NCBIfam" id="TIGR02985">
    <property type="entry name" value="Sig70_bacteroi1"/>
    <property type="match status" value="1"/>
</dbReference>
<dbReference type="PANTHER" id="PTHR43133">
    <property type="entry name" value="RNA POLYMERASE ECF-TYPE SIGMA FACTO"/>
    <property type="match status" value="1"/>
</dbReference>
<evidence type="ECO:0000256" key="1">
    <source>
        <dbReference type="ARBA" id="ARBA00010641"/>
    </source>
</evidence>
<dbReference type="Gene3D" id="1.10.10.10">
    <property type="entry name" value="Winged helix-like DNA-binding domain superfamily/Winged helix DNA-binding domain"/>
    <property type="match status" value="1"/>
</dbReference>
<dbReference type="InterPro" id="IPR013249">
    <property type="entry name" value="RNA_pol_sigma70_r4_t2"/>
</dbReference>
<dbReference type="EMBL" id="AQPN01000043">
    <property type="protein sequence ID" value="EOR95757.1"/>
    <property type="molecule type" value="Genomic_DNA"/>
</dbReference>
<evidence type="ECO:0000313" key="8">
    <source>
        <dbReference type="Proteomes" id="UP000014174"/>
    </source>
</evidence>
<dbReference type="Pfam" id="PF04542">
    <property type="entry name" value="Sigma70_r2"/>
    <property type="match status" value="1"/>
</dbReference>
<dbReference type="Gene3D" id="1.10.1740.10">
    <property type="match status" value="1"/>
</dbReference>
<dbReference type="InterPro" id="IPR014284">
    <property type="entry name" value="RNA_pol_sigma-70_dom"/>
</dbReference>
<feature type="domain" description="RNA polymerase sigma-70 region 2" evidence="5">
    <location>
        <begin position="28"/>
        <end position="93"/>
    </location>
</feature>
<sequence>MSLTLENLPDHLLLEHCRAGTEAAFNVLFRRYFNKLYQFSLKFLKDEVIAESLVLDLLLQLWQKSDQLDNSIEIAPYLFTAMKNKVLNHVRKNYLKTLPLDDVENHCLTAISADGELEARELASVYQSMVKKLSPQRRKVFQMSREQDMTHKEIAAELQLSVNTVENHISASIRFLRQNLKDHTDIAFVLACYLYI</sequence>
<evidence type="ECO:0000256" key="2">
    <source>
        <dbReference type="ARBA" id="ARBA00023015"/>
    </source>
</evidence>